<comment type="caution">
    <text evidence="1">The sequence shown here is derived from an EMBL/GenBank/DDBJ whole genome shotgun (WGS) entry which is preliminary data.</text>
</comment>
<reference evidence="1" key="2">
    <citation type="journal article" date="2022" name="New Phytol.">
        <title>Evolutionary transition to the ectomycorrhizal habit in the genomes of a hyperdiverse lineage of mushroom-forming fungi.</title>
        <authorList>
            <person name="Looney B."/>
            <person name="Miyauchi S."/>
            <person name="Morin E."/>
            <person name="Drula E."/>
            <person name="Courty P.E."/>
            <person name="Kohler A."/>
            <person name="Kuo A."/>
            <person name="LaButti K."/>
            <person name="Pangilinan J."/>
            <person name="Lipzen A."/>
            <person name="Riley R."/>
            <person name="Andreopoulos W."/>
            <person name="He G."/>
            <person name="Johnson J."/>
            <person name="Nolan M."/>
            <person name="Tritt A."/>
            <person name="Barry K.W."/>
            <person name="Grigoriev I.V."/>
            <person name="Nagy L.G."/>
            <person name="Hibbett D."/>
            <person name="Henrissat B."/>
            <person name="Matheny P.B."/>
            <person name="Labbe J."/>
            <person name="Martin F.M."/>
        </authorList>
    </citation>
    <scope>NUCLEOTIDE SEQUENCE</scope>
    <source>
        <strain evidence="1">FP105234-sp</strain>
    </source>
</reference>
<accession>A0ACB8RH83</accession>
<organism evidence="1 2">
    <name type="scientific">Auriscalpium vulgare</name>
    <dbReference type="NCBI Taxonomy" id="40419"/>
    <lineage>
        <taxon>Eukaryota</taxon>
        <taxon>Fungi</taxon>
        <taxon>Dikarya</taxon>
        <taxon>Basidiomycota</taxon>
        <taxon>Agaricomycotina</taxon>
        <taxon>Agaricomycetes</taxon>
        <taxon>Russulales</taxon>
        <taxon>Auriscalpiaceae</taxon>
        <taxon>Auriscalpium</taxon>
    </lineage>
</organism>
<dbReference type="EMBL" id="MU276035">
    <property type="protein sequence ID" value="KAI0043056.1"/>
    <property type="molecule type" value="Genomic_DNA"/>
</dbReference>
<proteinExistence type="predicted"/>
<reference evidence="1" key="1">
    <citation type="submission" date="2021-02" db="EMBL/GenBank/DDBJ databases">
        <authorList>
            <consortium name="DOE Joint Genome Institute"/>
            <person name="Ahrendt S."/>
            <person name="Looney B.P."/>
            <person name="Miyauchi S."/>
            <person name="Morin E."/>
            <person name="Drula E."/>
            <person name="Courty P.E."/>
            <person name="Chicoki N."/>
            <person name="Fauchery L."/>
            <person name="Kohler A."/>
            <person name="Kuo A."/>
            <person name="Labutti K."/>
            <person name="Pangilinan J."/>
            <person name="Lipzen A."/>
            <person name="Riley R."/>
            <person name="Andreopoulos W."/>
            <person name="He G."/>
            <person name="Johnson J."/>
            <person name="Barry K.W."/>
            <person name="Grigoriev I.V."/>
            <person name="Nagy L."/>
            <person name="Hibbett D."/>
            <person name="Henrissat B."/>
            <person name="Matheny P.B."/>
            <person name="Labbe J."/>
            <person name="Martin F."/>
        </authorList>
    </citation>
    <scope>NUCLEOTIDE SEQUENCE</scope>
    <source>
        <strain evidence="1">FP105234-sp</strain>
    </source>
</reference>
<evidence type="ECO:0000313" key="2">
    <source>
        <dbReference type="Proteomes" id="UP000814033"/>
    </source>
</evidence>
<gene>
    <name evidence="1" type="ORF">FA95DRAFT_445402</name>
</gene>
<keyword evidence="2" id="KW-1185">Reference proteome</keyword>
<protein>
    <submittedName>
        <fullName evidence="1">Uncharacterized protein</fullName>
    </submittedName>
</protein>
<sequence length="170" mass="18927">MFLVAGTYLLGLCLLAPSSHLTYLWCCSNLFRASLYGTRLWHLGAITPALCQQYVRSHTCLPTPTDLDRVSPCGRTVRSTSCPFPHHCTGQAMAQDDTIFRSAYSLLRTAVLSATDSSTTACAARCLRNKSHRIYAVLSKDTQSRHLTMLLTWRRTDWAPIFPAARNDAT</sequence>
<dbReference type="Proteomes" id="UP000814033">
    <property type="component" value="Unassembled WGS sequence"/>
</dbReference>
<evidence type="ECO:0000313" key="1">
    <source>
        <dbReference type="EMBL" id="KAI0043056.1"/>
    </source>
</evidence>
<name>A0ACB8RH83_9AGAM</name>